<feature type="compositionally biased region" description="Acidic residues" evidence="7">
    <location>
        <begin position="163"/>
        <end position="173"/>
    </location>
</feature>
<evidence type="ECO:0000313" key="9">
    <source>
        <dbReference type="EMBL" id="KAJ2670221.1"/>
    </source>
</evidence>
<evidence type="ECO:0000256" key="3">
    <source>
        <dbReference type="ARBA" id="ARBA00023015"/>
    </source>
</evidence>
<feature type="compositionally biased region" description="Low complexity" evidence="7">
    <location>
        <begin position="1"/>
        <end position="10"/>
    </location>
</feature>
<dbReference type="PANTHER" id="PTHR13218:SF8">
    <property type="entry name" value="TRANSCRIPTION INITIATION FACTOR TFIID SUBUNIT 11"/>
    <property type="match status" value="1"/>
</dbReference>
<evidence type="ECO:0000313" key="10">
    <source>
        <dbReference type="Proteomes" id="UP001151518"/>
    </source>
</evidence>
<dbReference type="OrthoDB" id="28335at2759"/>
<proteinExistence type="inferred from homology"/>
<reference evidence="9" key="1">
    <citation type="submission" date="2022-07" db="EMBL/GenBank/DDBJ databases">
        <title>Phylogenomic reconstructions and comparative analyses of Kickxellomycotina fungi.</title>
        <authorList>
            <person name="Reynolds N.K."/>
            <person name="Stajich J.E."/>
            <person name="Barry K."/>
            <person name="Grigoriev I.V."/>
            <person name="Crous P."/>
            <person name="Smith M.E."/>
        </authorList>
    </citation>
    <scope>NUCLEOTIDE SEQUENCE</scope>
    <source>
        <strain evidence="9">NRRL 3115</strain>
    </source>
</reference>
<dbReference type="FunFam" id="1.10.20.10:FF:000061">
    <property type="entry name" value="TFIID subunit"/>
    <property type="match status" value="1"/>
</dbReference>
<dbReference type="Pfam" id="PF04719">
    <property type="entry name" value="TAFII28"/>
    <property type="match status" value="1"/>
</dbReference>
<dbReference type="GO" id="GO:0005669">
    <property type="term" value="C:transcription factor TFIID complex"/>
    <property type="evidence" value="ECO:0007669"/>
    <property type="project" value="InterPro"/>
</dbReference>
<evidence type="ECO:0000256" key="6">
    <source>
        <dbReference type="ARBA" id="ARBA00072882"/>
    </source>
</evidence>
<protein>
    <recommendedName>
        <fullName evidence="6">Transcription initiation factor TFIID subunit 11</fullName>
    </recommendedName>
</protein>
<dbReference type="InterPro" id="IPR045127">
    <property type="entry name" value="TAF11-like"/>
</dbReference>
<dbReference type="GO" id="GO:0046982">
    <property type="term" value="F:protein heterodimerization activity"/>
    <property type="evidence" value="ECO:0007669"/>
    <property type="project" value="InterPro"/>
</dbReference>
<evidence type="ECO:0000256" key="1">
    <source>
        <dbReference type="ARBA" id="ARBA00004123"/>
    </source>
</evidence>
<dbReference type="InterPro" id="IPR009072">
    <property type="entry name" value="Histone-fold"/>
</dbReference>
<evidence type="ECO:0000256" key="2">
    <source>
        <dbReference type="ARBA" id="ARBA00009788"/>
    </source>
</evidence>
<dbReference type="GO" id="GO:0051123">
    <property type="term" value="P:RNA polymerase II preinitiation complex assembly"/>
    <property type="evidence" value="ECO:0007669"/>
    <property type="project" value="InterPro"/>
</dbReference>
<feature type="compositionally biased region" description="Polar residues" evidence="7">
    <location>
        <begin position="76"/>
        <end position="102"/>
    </location>
</feature>
<dbReference type="InterPro" id="IPR006809">
    <property type="entry name" value="TAFII28_dom"/>
</dbReference>
<dbReference type="Proteomes" id="UP001151518">
    <property type="component" value="Unassembled WGS sequence"/>
</dbReference>
<comment type="subcellular location">
    <subcellularLocation>
        <location evidence="1">Nucleus</location>
    </subcellularLocation>
</comment>
<dbReference type="Gene3D" id="1.10.20.10">
    <property type="entry name" value="Histone, subunit A"/>
    <property type="match status" value="1"/>
</dbReference>
<feature type="domain" description="TAFII28-like protein" evidence="8">
    <location>
        <begin position="202"/>
        <end position="285"/>
    </location>
</feature>
<keyword evidence="5" id="KW-0539">Nucleus</keyword>
<evidence type="ECO:0000256" key="7">
    <source>
        <dbReference type="SAM" id="MobiDB-lite"/>
    </source>
</evidence>
<feature type="compositionally biased region" description="Low complexity" evidence="7">
    <location>
        <begin position="20"/>
        <end position="31"/>
    </location>
</feature>
<evidence type="ECO:0000256" key="4">
    <source>
        <dbReference type="ARBA" id="ARBA00023163"/>
    </source>
</evidence>
<gene>
    <name evidence="9" type="primary">TAF11</name>
    <name evidence="9" type="ORF">GGI25_005906</name>
</gene>
<comment type="caution">
    <text evidence="9">The sequence shown here is derived from an EMBL/GenBank/DDBJ whole genome shotgun (WGS) entry which is preliminary data.</text>
</comment>
<evidence type="ECO:0000259" key="8">
    <source>
        <dbReference type="Pfam" id="PF04719"/>
    </source>
</evidence>
<dbReference type="AlphaFoldDB" id="A0A9W8G3T1"/>
<dbReference type="CDD" id="cd08048">
    <property type="entry name" value="HFD_TAF11"/>
    <property type="match status" value="1"/>
</dbReference>
<organism evidence="9 10">
    <name type="scientific">Coemansia spiralis</name>
    <dbReference type="NCBI Taxonomy" id="417178"/>
    <lineage>
        <taxon>Eukaryota</taxon>
        <taxon>Fungi</taxon>
        <taxon>Fungi incertae sedis</taxon>
        <taxon>Zoopagomycota</taxon>
        <taxon>Kickxellomycotina</taxon>
        <taxon>Kickxellomycetes</taxon>
        <taxon>Kickxellales</taxon>
        <taxon>Kickxellaceae</taxon>
        <taxon>Coemansia</taxon>
    </lineage>
</organism>
<dbReference type="GO" id="GO:0016251">
    <property type="term" value="F:RNA polymerase II general transcription initiation factor activity"/>
    <property type="evidence" value="ECO:0007669"/>
    <property type="project" value="TreeGrafter"/>
</dbReference>
<evidence type="ECO:0000256" key="5">
    <source>
        <dbReference type="ARBA" id="ARBA00023242"/>
    </source>
</evidence>
<feature type="region of interest" description="Disordered" evidence="7">
    <location>
        <begin position="1"/>
        <end position="188"/>
    </location>
</feature>
<name>A0A9W8G3T1_9FUNG</name>
<keyword evidence="4" id="KW-0804">Transcription</keyword>
<sequence length="306" mass="32567">MSSDQSSRSSGLGVAGQPGNSGNANSAQAAATKKRSRVPSSLTPTGILRQRKRRGGASSNGAPSGRGGKQTGGSRSGAQTPTKLRTSISQGSLALQENTSSPGVDKRGRRGSLLGFASSESRVSGDTETQTKRSDSLSVLGKDSSNEHKGKARAASGIVASHEDDDEDEDDDAQLGNDGNEADADEDSVVLIKQSKEEVGELWEQMSDEQQQRYGVYRRTALNKGAMKKLVSNVLNQQVSSTLTFVVAGFSKVFVGEVVERAVQIQQDRGDEGALKPEHLREAYRLYKRESPTAISNSSGFTKRLF</sequence>
<feature type="compositionally biased region" description="Gly residues" evidence="7">
    <location>
        <begin position="64"/>
        <end position="75"/>
    </location>
</feature>
<accession>A0A9W8G3T1</accession>
<dbReference type="PANTHER" id="PTHR13218">
    <property type="entry name" value="TRANSCRIPTION INITIATION FACTOR TFIID SUBUNIT 11-RELATED"/>
    <property type="match status" value="1"/>
</dbReference>
<keyword evidence="3" id="KW-0805">Transcription regulation</keyword>
<feature type="compositionally biased region" description="Basic and acidic residues" evidence="7">
    <location>
        <begin position="123"/>
        <end position="135"/>
    </location>
</feature>
<dbReference type="SUPFAM" id="SSF47113">
    <property type="entry name" value="Histone-fold"/>
    <property type="match status" value="1"/>
</dbReference>
<dbReference type="EMBL" id="JANBTW010000129">
    <property type="protein sequence ID" value="KAJ2670221.1"/>
    <property type="molecule type" value="Genomic_DNA"/>
</dbReference>
<comment type="similarity">
    <text evidence="2">Belongs to the TAF11 family.</text>
</comment>